<gene>
    <name evidence="2" type="ORF">A2968_03060</name>
</gene>
<dbReference type="EMBL" id="MFJU01000035">
    <property type="protein sequence ID" value="OGG34127.1"/>
    <property type="molecule type" value="Genomic_DNA"/>
</dbReference>
<evidence type="ECO:0000313" key="2">
    <source>
        <dbReference type="EMBL" id="OGG34127.1"/>
    </source>
</evidence>
<keyword evidence="1" id="KW-0812">Transmembrane</keyword>
<evidence type="ECO:0000256" key="1">
    <source>
        <dbReference type="SAM" id="Phobius"/>
    </source>
</evidence>
<feature type="transmembrane region" description="Helical" evidence="1">
    <location>
        <begin position="12"/>
        <end position="34"/>
    </location>
</feature>
<dbReference type="STRING" id="1798391.A2968_03060"/>
<dbReference type="AlphaFoldDB" id="A0A1F6BC84"/>
<protein>
    <submittedName>
        <fullName evidence="2">Uncharacterized protein</fullName>
    </submittedName>
</protein>
<evidence type="ECO:0000313" key="3">
    <source>
        <dbReference type="Proteomes" id="UP000176228"/>
    </source>
</evidence>
<comment type="caution">
    <text evidence="2">The sequence shown here is derived from an EMBL/GenBank/DDBJ whole genome shotgun (WGS) entry which is preliminary data.</text>
</comment>
<accession>A0A1F6BC84</accession>
<organism evidence="2 3">
    <name type="scientific">Candidatus Gottesmanbacteria bacterium RIFCSPLOWO2_01_FULL_42_22</name>
    <dbReference type="NCBI Taxonomy" id="1798391"/>
    <lineage>
        <taxon>Bacteria</taxon>
        <taxon>Candidatus Gottesmaniibacteriota</taxon>
    </lineage>
</organism>
<proteinExistence type="predicted"/>
<keyword evidence="1" id="KW-0472">Membrane</keyword>
<reference evidence="2 3" key="1">
    <citation type="journal article" date="2016" name="Nat. Commun.">
        <title>Thousands of microbial genomes shed light on interconnected biogeochemical processes in an aquifer system.</title>
        <authorList>
            <person name="Anantharaman K."/>
            <person name="Brown C.T."/>
            <person name="Hug L.A."/>
            <person name="Sharon I."/>
            <person name="Castelle C.J."/>
            <person name="Probst A.J."/>
            <person name="Thomas B.C."/>
            <person name="Singh A."/>
            <person name="Wilkins M.J."/>
            <person name="Karaoz U."/>
            <person name="Brodie E.L."/>
            <person name="Williams K.H."/>
            <person name="Hubbard S.S."/>
            <person name="Banfield J.F."/>
        </authorList>
    </citation>
    <scope>NUCLEOTIDE SEQUENCE [LARGE SCALE GENOMIC DNA]</scope>
</reference>
<name>A0A1F6BC84_9BACT</name>
<dbReference type="Proteomes" id="UP000176228">
    <property type="component" value="Unassembled WGS sequence"/>
</dbReference>
<sequence length="153" mass="16998">MSIKSGQTMIEVIVALTLIILFLSGVVVVELYAIRNADYSRNRSTSTQLAKQQIERARVMRDSGRIDSLWQYCSSICYINNQLTPIPDVTSTGKFGQSLSIYSASADDCLQPDVTITPEPIFYKTTASVTWDTAGIITPHPQVELSSCITDWR</sequence>
<keyword evidence="1" id="KW-1133">Transmembrane helix</keyword>